<dbReference type="AlphaFoldDB" id="A0A2H1VJJ8"/>
<dbReference type="EMBL" id="ODYU01002913">
    <property type="protein sequence ID" value="SOQ41003.1"/>
    <property type="molecule type" value="Genomic_DNA"/>
</dbReference>
<protein>
    <submittedName>
        <fullName evidence="1">SFRICE_008638</fullName>
    </submittedName>
</protein>
<gene>
    <name evidence="1" type="ORF">SFRICE_008638</name>
</gene>
<name>A0A2H1VJJ8_SPOFR</name>
<sequence length="101" mass="11248">MTPRPVTTICRLHKELLLVGIEPAMRSTTGYPTNASVKELSADSTQNRIQFVAFRKVVVLTIDRYKSSNTLPDPGIEPNTPLFGNRTCEHSTNAAAQDFHY</sequence>
<accession>A0A2H1VJJ8</accession>
<organism evidence="1">
    <name type="scientific">Spodoptera frugiperda</name>
    <name type="common">Fall armyworm</name>
    <dbReference type="NCBI Taxonomy" id="7108"/>
    <lineage>
        <taxon>Eukaryota</taxon>
        <taxon>Metazoa</taxon>
        <taxon>Ecdysozoa</taxon>
        <taxon>Arthropoda</taxon>
        <taxon>Hexapoda</taxon>
        <taxon>Insecta</taxon>
        <taxon>Pterygota</taxon>
        <taxon>Neoptera</taxon>
        <taxon>Endopterygota</taxon>
        <taxon>Lepidoptera</taxon>
        <taxon>Glossata</taxon>
        <taxon>Ditrysia</taxon>
        <taxon>Noctuoidea</taxon>
        <taxon>Noctuidae</taxon>
        <taxon>Amphipyrinae</taxon>
        <taxon>Spodoptera</taxon>
    </lineage>
</organism>
<evidence type="ECO:0000313" key="1">
    <source>
        <dbReference type="EMBL" id="SOQ41003.1"/>
    </source>
</evidence>
<reference evidence="1" key="1">
    <citation type="submission" date="2016-07" db="EMBL/GenBank/DDBJ databases">
        <authorList>
            <person name="Bretaudeau A."/>
        </authorList>
    </citation>
    <scope>NUCLEOTIDE SEQUENCE</scope>
    <source>
        <strain evidence="1">Rice</strain>
        <tissue evidence="1">Whole body</tissue>
    </source>
</reference>
<proteinExistence type="predicted"/>